<dbReference type="EMBL" id="BARS01006583">
    <property type="protein sequence ID" value="GAF70686.1"/>
    <property type="molecule type" value="Genomic_DNA"/>
</dbReference>
<accession>X0S631</accession>
<dbReference type="AlphaFoldDB" id="X0S631"/>
<gene>
    <name evidence="1" type="ORF">S01H1_12801</name>
</gene>
<proteinExistence type="predicted"/>
<sequence>MGDTAQDASERERIVKIATVNQKLNEWVVFASSSGCSPVELWGMLFAAALAIHGQMEVPDA</sequence>
<name>X0S631_9ZZZZ</name>
<comment type="caution">
    <text evidence="1">The sequence shown here is derived from an EMBL/GenBank/DDBJ whole genome shotgun (WGS) entry which is preliminary data.</text>
</comment>
<protein>
    <submittedName>
        <fullName evidence="1">Uncharacterized protein</fullName>
    </submittedName>
</protein>
<evidence type="ECO:0000313" key="1">
    <source>
        <dbReference type="EMBL" id="GAF70686.1"/>
    </source>
</evidence>
<reference evidence="1" key="1">
    <citation type="journal article" date="2014" name="Front. Microbiol.">
        <title>High frequency of phylogenetically diverse reductive dehalogenase-homologous genes in deep subseafloor sedimentary metagenomes.</title>
        <authorList>
            <person name="Kawai M."/>
            <person name="Futagami T."/>
            <person name="Toyoda A."/>
            <person name="Takaki Y."/>
            <person name="Nishi S."/>
            <person name="Hori S."/>
            <person name="Arai W."/>
            <person name="Tsubouchi T."/>
            <person name="Morono Y."/>
            <person name="Uchiyama I."/>
            <person name="Ito T."/>
            <person name="Fujiyama A."/>
            <person name="Inagaki F."/>
            <person name="Takami H."/>
        </authorList>
    </citation>
    <scope>NUCLEOTIDE SEQUENCE</scope>
    <source>
        <strain evidence="1">Expedition CK06-06</strain>
    </source>
</reference>
<organism evidence="1">
    <name type="scientific">marine sediment metagenome</name>
    <dbReference type="NCBI Taxonomy" id="412755"/>
    <lineage>
        <taxon>unclassified sequences</taxon>
        <taxon>metagenomes</taxon>
        <taxon>ecological metagenomes</taxon>
    </lineage>
</organism>